<dbReference type="InterPro" id="IPR045883">
    <property type="entry name" value="At4g13530-like"/>
</dbReference>
<keyword evidence="2" id="KW-0812">Transmembrane</keyword>
<keyword evidence="2" id="KW-0472">Membrane</keyword>
<evidence type="ECO:0000256" key="2">
    <source>
        <dbReference type="SAM" id="Phobius"/>
    </source>
</evidence>
<dbReference type="Pfam" id="PF20705">
    <property type="entry name" value="DUF6821"/>
    <property type="match status" value="1"/>
</dbReference>
<gene>
    <name evidence="4" type="ORF">LWI28_020522</name>
</gene>
<dbReference type="PANTHER" id="PTHR33646">
    <property type="entry name" value="GB|AAF00631.1"/>
    <property type="match status" value="1"/>
</dbReference>
<evidence type="ECO:0000313" key="5">
    <source>
        <dbReference type="Proteomes" id="UP001064489"/>
    </source>
</evidence>
<keyword evidence="2" id="KW-1133">Transmembrane helix</keyword>
<accession>A0AAD5JAJ9</accession>
<evidence type="ECO:0000259" key="3">
    <source>
        <dbReference type="Pfam" id="PF20705"/>
    </source>
</evidence>
<evidence type="ECO:0000313" key="4">
    <source>
        <dbReference type="EMBL" id="KAI9186755.1"/>
    </source>
</evidence>
<dbReference type="Proteomes" id="UP001064489">
    <property type="component" value="Chromosome 3"/>
</dbReference>
<organism evidence="4 5">
    <name type="scientific">Acer negundo</name>
    <name type="common">Box elder</name>
    <dbReference type="NCBI Taxonomy" id="4023"/>
    <lineage>
        <taxon>Eukaryota</taxon>
        <taxon>Viridiplantae</taxon>
        <taxon>Streptophyta</taxon>
        <taxon>Embryophyta</taxon>
        <taxon>Tracheophyta</taxon>
        <taxon>Spermatophyta</taxon>
        <taxon>Magnoliopsida</taxon>
        <taxon>eudicotyledons</taxon>
        <taxon>Gunneridae</taxon>
        <taxon>Pentapetalae</taxon>
        <taxon>rosids</taxon>
        <taxon>malvids</taxon>
        <taxon>Sapindales</taxon>
        <taxon>Sapindaceae</taxon>
        <taxon>Hippocastanoideae</taxon>
        <taxon>Acereae</taxon>
        <taxon>Acer</taxon>
    </lineage>
</organism>
<feature type="region of interest" description="Disordered" evidence="1">
    <location>
        <begin position="55"/>
        <end position="74"/>
    </location>
</feature>
<evidence type="ECO:0000256" key="1">
    <source>
        <dbReference type="SAM" id="MobiDB-lite"/>
    </source>
</evidence>
<reference evidence="4" key="2">
    <citation type="submission" date="2023-02" db="EMBL/GenBank/DDBJ databases">
        <authorList>
            <person name="Swenson N.G."/>
            <person name="Wegrzyn J.L."/>
            <person name="Mcevoy S.L."/>
        </authorList>
    </citation>
    <scope>NUCLEOTIDE SEQUENCE</scope>
    <source>
        <strain evidence="4">91603</strain>
        <tissue evidence="4">Leaf</tissue>
    </source>
</reference>
<sequence>MDLDEWEFLPDHGFLDMNNEVSDKKIYSGKHESSSSKPSSVFKMNYFMCPSSPTSSHKILEPSSSPPPPPEKFSRKIGACQQHVVPVPIQLEPRFVNKNPDDDVNQMTEKKINKGPDLGFGSINNNNIEADQDAVSKVFFKKKENEFVDMKMDSPRSPTSRNLMAPQLDAAGGAFNFDDNKAEATMDPCSPRKNKISLDSDSNEKEFDLWKWSLTGIGAICSFGVAAATMCIIIFGTQQRSQHNHKKLRFQIYADDKRIKQVVQQATKMNEAISSVRGVPITRAHITIGGPLHGGDHSLLLLEEAMVRLEWRRNRLFLCRSRGRSISSSFDLKEFAVSSDSRRKPHVPPIWKKLDLL</sequence>
<proteinExistence type="predicted"/>
<feature type="domain" description="DUF6821" evidence="3">
    <location>
        <begin position="131"/>
        <end position="290"/>
    </location>
</feature>
<dbReference type="AlphaFoldDB" id="A0AAD5JAJ9"/>
<keyword evidence="5" id="KW-1185">Reference proteome</keyword>
<comment type="caution">
    <text evidence="4">The sequence shown here is derived from an EMBL/GenBank/DDBJ whole genome shotgun (WGS) entry which is preliminary data.</text>
</comment>
<dbReference type="InterPro" id="IPR049224">
    <property type="entry name" value="DUF6821"/>
</dbReference>
<name>A0AAD5JAJ9_ACENE</name>
<reference evidence="4" key="1">
    <citation type="journal article" date="2022" name="Plant J.">
        <title>Strategies of tolerance reflected in two North American maple genomes.</title>
        <authorList>
            <person name="McEvoy S.L."/>
            <person name="Sezen U.U."/>
            <person name="Trouern-Trend A."/>
            <person name="McMahon S.M."/>
            <person name="Schaberg P.G."/>
            <person name="Yang J."/>
            <person name="Wegrzyn J.L."/>
            <person name="Swenson N.G."/>
        </authorList>
    </citation>
    <scope>NUCLEOTIDE SEQUENCE</scope>
    <source>
        <strain evidence="4">91603</strain>
    </source>
</reference>
<dbReference type="EMBL" id="JAJSOW010000100">
    <property type="protein sequence ID" value="KAI9186755.1"/>
    <property type="molecule type" value="Genomic_DNA"/>
</dbReference>
<protein>
    <recommendedName>
        <fullName evidence="3">DUF6821 domain-containing protein</fullName>
    </recommendedName>
</protein>
<feature type="transmembrane region" description="Helical" evidence="2">
    <location>
        <begin position="212"/>
        <end position="237"/>
    </location>
</feature>
<dbReference type="PANTHER" id="PTHR33646:SF2">
    <property type="entry name" value="F20H23.8 PROTEIN"/>
    <property type="match status" value="1"/>
</dbReference>